<dbReference type="OrthoDB" id="1668162at2759"/>
<dbReference type="InterPro" id="IPR029021">
    <property type="entry name" value="Prot-tyrosine_phosphatase-like"/>
</dbReference>
<evidence type="ECO:0000256" key="3">
    <source>
        <dbReference type="RuleBase" id="RU361260"/>
    </source>
</evidence>
<evidence type="ECO:0000256" key="4">
    <source>
        <dbReference type="SAM" id="MobiDB-lite"/>
    </source>
</evidence>
<dbReference type="InterPro" id="IPR035892">
    <property type="entry name" value="C2_domain_sf"/>
</dbReference>
<dbReference type="Pfam" id="PF10409">
    <property type="entry name" value="PTEN_C2"/>
    <property type="match status" value="1"/>
</dbReference>
<dbReference type="PROSITE" id="PS51444">
    <property type="entry name" value="FH2"/>
    <property type="match status" value="1"/>
</dbReference>
<feature type="compositionally biased region" description="Polar residues" evidence="4">
    <location>
        <begin position="521"/>
        <end position="531"/>
    </location>
</feature>
<dbReference type="GeneID" id="105164854"/>
<dbReference type="InterPro" id="IPR014020">
    <property type="entry name" value="Tensin_C2-dom"/>
</dbReference>
<evidence type="ECO:0000259" key="5">
    <source>
        <dbReference type="PROSITE" id="PS51182"/>
    </source>
</evidence>
<evidence type="ECO:0000313" key="8">
    <source>
        <dbReference type="RefSeq" id="XP_011081958.1"/>
    </source>
</evidence>
<feature type="compositionally biased region" description="Pro residues" evidence="4">
    <location>
        <begin position="789"/>
        <end position="799"/>
    </location>
</feature>
<dbReference type="Pfam" id="PF02181">
    <property type="entry name" value="FH2"/>
    <property type="match status" value="1"/>
</dbReference>
<feature type="domain" description="FH2" evidence="6">
    <location>
        <begin position="857"/>
        <end position="1257"/>
    </location>
</feature>
<dbReference type="Gene3D" id="3.90.190.10">
    <property type="entry name" value="Protein tyrosine phosphatase superfamily"/>
    <property type="match status" value="1"/>
</dbReference>
<feature type="compositionally biased region" description="Polar residues" evidence="4">
    <location>
        <begin position="587"/>
        <end position="608"/>
    </location>
</feature>
<feature type="region of interest" description="Disordered" evidence="4">
    <location>
        <begin position="587"/>
        <end position="864"/>
    </location>
</feature>
<protein>
    <recommendedName>
        <fullName evidence="3">Formin-like protein</fullName>
    </recommendedName>
</protein>
<feature type="compositionally biased region" description="Polar residues" evidence="4">
    <location>
        <begin position="766"/>
        <end position="775"/>
    </location>
</feature>
<dbReference type="SMART" id="SM00498">
    <property type="entry name" value="FH2"/>
    <property type="match status" value="1"/>
</dbReference>
<feature type="compositionally biased region" description="Basic and acidic residues" evidence="4">
    <location>
        <begin position="1242"/>
        <end position="1268"/>
    </location>
</feature>
<dbReference type="SUPFAM" id="SSF101447">
    <property type="entry name" value="Formin homology 2 domain (FH2 domain)"/>
    <property type="match status" value="1"/>
</dbReference>
<dbReference type="GO" id="GO:0004721">
    <property type="term" value="F:phosphoprotein phosphatase activity"/>
    <property type="evidence" value="ECO:0007669"/>
    <property type="project" value="UniProtKB-KW"/>
</dbReference>
<feature type="compositionally biased region" description="Polar residues" evidence="4">
    <location>
        <begin position="638"/>
        <end position="657"/>
    </location>
</feature>
<evidence type="ECO:0000256" key="1">
    <source>
        <dbReference type="ARBA" id="ARBA00006468"/>
    </source>
</evidence>
<dbReference type="InterPro" id="IPR042201">
    <property type="entry name" value="FH2_Formin_sf"/>
</dbReference>
<evidence type="ECO:0000259" key="6">
    <source>
        <dbReference type="PROSITE" id="PS51444"/>
    </source>
</evidence>
<feature type="compositionally biased region" description="Polar residues" evidence="4">
    <location>
        <begin position="667"/>
        <end position="690"/>
    </location>
</feature>
<gene>
    <name evidence="8" type="primary">LOC105164854</name>
</gene>
<proteinExistence type="inferred from homology"/>
<dbReference type="InterPro" id="IPR015425">
    <property type="entry name" value="FH2_Formin"/>
</dbReference>
<dbReference type="Gene3D" id="1.20.58.2220">
    <property type="entry name" value="Formin, FH2 domain"/>
    <property type="match status" value="1"/>
</dbReference>
<dbReference type="SUPFAM" id="SSF52799">
    <property type="entry name" value="(Phosphotyrosine protein) phosphatases II"/>
    <property type="match status" value="1"/>
</dbReference>
<evidence type="ECO:0000313" key="7">
    <source>
        <dbReference type="Proteomes" id="UP000504604"/>
    </source>
</evidence>
<feature type="region of interest" description="Disordered" evidence="4">
    <location>
        <begin position="521"/>
        <end position="562"/>
    </location>
</feature>
<dbReference type="PANTHER" id="PTHR45733">
    <property type="entry name" value="FORMIN-J"/>
    <property type="match status" value="1"/>
</dbReference>
<feature type="compositionally biased region" description="Low complexity" evidence="4">
    <location>
        <begin position="535"/>
        <end position="562"/>
    </location>
</feature>
<sequence length="1285" mass="141484">MALFRKFFYRKPPEGLLEISDRVYVFDCCFTANLIERNEYEVYIGCILNQLHEYFPDSSFMVFNFEDEENTGQITEVLSEYVTTVIDYPSQYENCPLLTLEMIHHFLKSSESWLCIGQRNVLLMHCENRALPILAFMLAALLIYMKQYTGEQRTLEMIYKQAPQQLLQLLLPLNPLPSQLRYLQYVSRRNIGSRWPPLDRALTLDCIILRVIPDMDGKGGCRPLVRIYGQDPLMAADRTTKVLFSMPKRTKTVGYVKQADCELVKIDINCHVQGDVVLECITLDENLEHEEMMFRVMFNTAFIRSNILMLTRDEIDILWNAKDQFPKDFRAEVLFSEMDSSSSLVGPDLPGIQDKEGLPIEAFAKVQDIFDNLDWQDSETDIALNMIQQMTASSILQETLEIAASPSSRKGNWQTVFSKSVKDEQLECIFLRNALQKKLENSSIQSEVTSMTASPQSVQDQNFFTVCPDCKKEGRFLEASSDIVSESPKSEASGNDTTEKPSVASKSSLDLNFMAKKNDTSELQVSVQRPAQSKIISPRISPTSLSTPTSLSNSSQSSPVALSRYRSPSTALGITALLHDHAGFSADSSISTSAPCASKPVQSTNSSVPALERLPPENNSISGSKVSPCHPAPPPPLQSNSYSSVSELPHTSLNPDTGMSEEAAPSCRQQTSASLSPSQTPHPSSVTSELPSAPDTLSASRPKHPSPPSPSGTAPLQSLLSAPLPPPPLSASPATASPSPRIISSGAPPPPPLPPCSGTALFPSHAETTVPSAPQCSGSTTVSTSGCSAPPPPPPPCPPSSTQATNYPCPPPPPAPNLNGLSKTGGASLQLHSSISNGSIPAPPLGARGKLQPRMNSRMAQTKKSSLKPYHWLKLTRAIQGSLWAEAQKPEEASKAPELDISELETLFSAAVPKSDQSTRGKLNRRGSVLKPDKVQLIELRRAYNCEIMLTKVKVPLSDLMNSILALDDSALDADQVDNLIKFCPTKEEMELLKNYKGDKENLGKCEQFFLELIKVPRVESKLRVFSFKIQFSSQVSDLRNSLNTVNSTSEEVRKSVKLKRIMQTILSLGNALNHGTARGSAVGFRLDSLLKLTETRARNNKLTLMHYLCKVLAEKLPEVLDFHKDLVSLEAATKIQLKYLAEEMQAVSKGIEKVVQELTLSEHDGAVSESFSKILKEFYGSAEEEVKSVASLYSGVGKNADALALYFGEDPARCPFEQVVSTLLNFVRMFQRCHEENCKQQELEKKKAQQEAENGKGKLNTSRKELENENVMSSAVVSELQPQQ</sequence>
<accession>A0A6I9TB79</accession>
<dbReference type="SMART" id="SM01326">
    <property type="entry name" value="PTEN_C2"/>
    <property type="match status" value="1"/>
</dbReference>
<dbReference type="SUPFAM" id="SSF49562">
    <property type="entry name" value="C2 domain (Calcium/lipid-binding domain, CaLB)"/>
    <property type="match status" value="1"/>
</dbReference>
<dbReference type="RefSeq" id="XP_011081958.1">
    <property type="nucleotide sequence ID" value="XM_011083656.2"/>
</dbReference>
<keyword evidence="2" id="KW-0904">Protein phosphatase</keyword>
<feature type="compositionally biased region" description="Polar residues" evidence="4">
    <location>
        <begin position="819"/>
        <end position="839"/>
    </location>
</feature>
<feature type="domain" description="C2 tensin-type" evidence="5">
    <location>
        <begin position="199"/>
        <end position="338"/>
    </location>
</feature>
<dbReference type="KEGG" id="sind:105164854"/>
<feature type="compositionally biased region" description="Polar residues" evidence="4">
    <location>
        <begin position="1271"/>
        <end position="1285"/>
    </location>
</feature>
<organism evidence="7 8">
    <name type="scientific">Sesamum indicum</name>
    <name type="common">Oriental sesame</name>
    <name type="synonym">Sesamum orientale</name>
    <dbReference type="NCBI Taxonomy" id="4182"/>
    <lineage>
        <taxon>Eukaryota</taxon>
        <taxon>Viridiplantae</taxon>
        <taxon>Streptophyta</taxon>
        <taxon>Embryophyta</taxon>
        <taxon>Tracheophyta</taxon>
        <taxon>Spermatophyta</taxon>
        <taxon>Magnoliopsida</taxon>
        <taxon>eudicotyledons</taxon>
        <taxon>Gunneridae</taxon>
        <taxon>Pentapetalae</taxon>
        <taxon>asterids</taxon>
        <taxon>lamiids</taxon>
        <taxon>Lamiales</taxon>
        <taxon>Pedaliaceae</taxon>
        <taxon>Sesamum</taxon>
    </lineage>
</organism>
<name>A0A6I9TB79_SESIN</name>
<feature type="compositionally biased region" description="Low complexity" evidence="4">
    <location>
        <begin position="776"/>
        <end position="788"/>
    </location>
</feature>
<feature type="region of interest" description="Disordered" evidence="4">
    <location>
        <begin position="1242"/>
        <end position="1285"/>
    </location>
</feature>
<evidence type="ECO:0000256" key="2">
    <source>
        <dbReference type="ARBA" id="ARBA00022912"/>
    </source>
</evidence>
<dbReference type="InterPro" id="IPR051144">
    <property type="entry name" value="Formin_homology_domain"/>
</dbReference>
<feature type="compositionally biased region" description="Low complexity" evidence="4">
    <location>
        <begin position="731"/>
        <end position="746"/>
    </location>
</feature>
<feature type="region of interest" description="Disordered" evidence="4">
    <location>
        <begin position="481"/>
        <end position="508"/>
    </location>
</feature>
<reference evidence="8" key="1">
    <citation type="submission" date="2025-08" db="UniProtKB">
        <authorList>
            <consortium name="RefSeq"/>
        </authorList>
    </citation>
    <scope>IDENTIFICATION</scope>
</reference>
<comment type="similarity">
    <text evidence="1">Belongs to the formin-like family. Class-II subfamily.</text>
</comment>
<dbReference type="PANTHER" id="PTHR45733:SF8">
    <property type="entry name" value="FORMIN-J"/>
    <property type="match status" value="1"/>
</dbReference>
<dbReference type="PROSITE" id="PS51182">
    <property type="entry name" value="C2_TENSIN"/>
    <property type="match status" value="1"/>
</dbReference>
<feature type="compositionally biased region" description="Polar residues" evidence="4">
    <location>
        <begin position="854"/>
        <end position="864"/>
    </location>
</feature>
<dbReference type="Gene3D" id="2.60.40.1110">
    <property type="match status" value="1"/>
</dbReference>
<dbReference type="InParanoid" id="A0A6I9TB79"/>
<keyword evidence="2" id="KW-0378">Hydrolase</keyword>
<dbReference type="Proteomes" id="UP000504604">
    <property type="component" value="Linkage group LG6"/>
</dbReference>
<keyword evidence="7" id="KW-1185">Reference proteome</keyword>